<feature type="compositionally biased region" description="Basic residues" evidence="1">
    <location>
        <begin position="174"/>
        <end position="205"/>
    </location>
</feature>
<dbReference type="AlphaFoldDB" id="A0A0E0IVX0"/>
<evidence type="ECO:0000256" key="1">
    <source>
        <dbReference type="SAM" id="MobiDB-lite"/>
    </source>
</evidence>
<reference evidence="2" key="2">
    <citation type="submission" date="2018-04" db="EMBL/GenBank/DDBJ databases">
        <title>OnivRS2 (Oryza nivara Reference Sequence Version 2).</title>
        <authorList>
            <person name="Zhang J."/>
            <person name="Kudrna D."/>
            <person name="Lee S."/>
            <person name="Talag J."/>
            <person name="Rajasekar S."/>
            <person name="Welchert J."/>
            <person name="Hsing Y.-I."/>
            <person name="Wing R.A."/>
        </authorList>
    </citation>
    <scope>NUCLEOTIDE SEQUENCE [LARGE SCALE GENOMIC DNA]</scope>
</reference>
<evidence type="ECO:0000313" key="2">
    <source>
        <dbReference type="EnsemblPlants" id="ONIVA10G19620.1"/>
    </source>
</evidence>
<feature type="compositionally biased region" description="Basic residues" evidence="1">
    <location>
        <begin position="230"/>
        <end position="247"/>
    </location>
</feature>
<feature type="region of interest" description="Disordered" evidence="1">
    <location>
        <begin position="122"/>
        <end position="270"/>
    </location>
</feature>
<dbReference type="EnsemblPlants" id="ONIVA10G19620.1">
    <property type="protein sequence ID" value="ONIVA10G19620.1"/>
    <property type="gene ID" value="ONIVA10G19620"/>
</dbReference>
<feature type="region of interest" description="Disordered" evidence="1">
    <location>
        <begin position="315"/>
        <end position="345"/>
    </location>
</feature>
<protein>
    <submittedName>
        <fullName evidence="2">Uncharacterized protein</fullName>
    </submittedName>
</protein>
<dbReference type="HOGENOM" id="CLU_623473_0_0_1"/>
<sequence>RVHEILGSGVGAKKTASSKNVCFVGVLHAIDAILSSNRITLSLPKISCAWTSEQQLAEITANKPSARIDRRACAARHGVVVVVAARRREGGAGGARRRRAVQPRGVLAGADAARVLVRRPRVGAAARAPRAGGERARRGGAAPGAGGPGLRRRRRVAVHQLRRRVGAQGERLVRGRRGLGAHRRPPPRRRPHRRRRPRRRRRRHRVTEGEPGQGGGAADRRGGGRQVRPDRRRRRRRRRRHLLHRRVAQAQPRGVHGGRARGAPPRAADELRPVDAADHRARPRPLLRQRRRRLAGPGLPRLLRDRHEEVLEIPHQRRQGRHRRQVHRRPAGLPRQHPLRRRGPLLDRHLRREDAAVGRADEVAVREEAGVHGGQVRRGGAPQPEERRRHERDARRRARVDVQRPGTRPHHRLAQGRRLPLLRLADQTVPQQDRPRQIAS</sequence>
<dbReference type="Proteomes" id="UP000006591">
    <property type="component" value="Chromosome 10"/>
</dbReference>
<feature type="compositionally biased region" description="Basic residues" evidence="1">
    <location>
        <begin position="150"/>
        <end position="165"/>
    </location>
</feature>
<name>A0A0E0IVX0_ORYNI</name>
<keyword evidence="3" id="KW-1185">Reference proteome</keyword>
<accession>A0A0E0IVX0</accession>
<reference evidence="2" key="1">
    <citation type="submission" date="2015-04" db="UniProtKB">
        <authorList>
            <consortium name="EnsemblPlants"/>
        </authorList>
    </citation>
    <scope>IDENTIFICATION</scope>
    <source>
        <strain evidence="2">SL10</strain>
    </source>
</reference>
<feature type="region of interest" description="Disordered" evidence="1">
    <location>
        <begin position="361"/>
        <end position="440"/>
    </location>
</feature>
<feature type="compositionally biased region" description="Basic residues" evidence="1">
    <location>
        <begin position="316"/>
        <end position="330"/>
    </location>
</feature>
<proteinExistence type="predicted"/>
<feature type="compositionally biased region" description="Basic and acidic residues" evidence="1">
    <location>
        <begin position="361"/>
        <end position="370"/>
    </location>
</feature>
<evidence type="ECO:0000313" key="3">
    <source>
        <dbReference type="Proteomes" id="UP000006591"/>
    </source>
</evidence>
<feature type="compositionally biased region" description="Low complexity" evidence="1">
    <location>
        <begin position="122"/>
        <end position="131"/>
    </location>
</feature>
<dbReference type="OMA" id="DHQRGPE"/>
<feature type="compositionally biased region" description="Basic and acidic residues" evidence="1">
    <location>
        <begin position="384"/>
        <end position="402"/>
    </location>
</feature>
<organism evidence="2">
    <name type="scientific">Oryza nivara</name>
    <name type="common">Indian wild rice</name>
    <name type="synonym">Oryza sativa f. spontanea</name>
    <dbReference type="NCBI Taxonomy" id="4536"/>
    <lineage>
        <taxon>Eukaryota</taxon>
        <taxon>Viridiplantae</taxon>
        <taxon>Streptophyta</taxon>
        <taxon>Embryophyta</taxon>
        <taxon>Tracheophyta</taxon>
        <taxon>Spermatophyta</taxon>
        <taxon>Magnoliopsida</taxon>
        <taxon>Liliopsida</taxon>
        <taxon>Poales</taxon>
        <taxon>Poaceae</taxon>
        <taxon>BOP clade</taxon>
        <taxon>Oryzoideae</taxon>
        <taxon>Oryzeae</taxon>
        <taxon>Oryzinae</taxon>
        <taxon>Oryza</taxon>
    </lineage>
</organism>
<dbReference type="Gramene" id="ONIVA10G19620.1">
    <property type="protein sequence ID" value="ONIVA10G19620.1"/>
    <property type="gene ID" value="ONIVA10G19620"/>
</dbReference>